<keyword evidence="2" id="KW-1185">Reference proteome</keyword>
<sequence>MNQLLHFDQVVARGIGLNTVDGSVVGSGFAGYENTAVPSSLGDDFSKRARIPRSLRMQVQFGPEMSPDDLRSIRDEQITARDSQSGRRVLMTRCTFASMGDLGAGPVDVTFLVLSEPQWL</sequence>
<evidence type="ECO:0000313" key="2">
    <source>
        <dbReference type="Proteomes" id="UP000672097"/>
    </source>
</evidence>
<name>A0ABS5DZZ0_9BURK</name>
<reference evidence="1 2" key="1">
    <citation type="submission" date="2021-04" db="EMBL/GenBank/DDBJ databases">
        <title>The genome sequence of type strain Ideonella paludis KCTC 32238.</title>
        <authorList>
            <person name="Liu Y."/>
        </authorList>
    </citation>
    <scope>NUCLEOTIDE SEQUENCE [LARGE SCALE GENOMIC DNA]</scope>
    <source>
        <strain evidence="1 2">KCTC 32238</strain>
    </source>
</reference>
<proteinExistence type="predicted"/>
<comment type="caution">
    <text evidence="1">The sequence shown here is derived from an EMBL/GenBank/DDBJ whole genome shotgun (WGS) entry which is preliminary data.</text>
</comment>
<protein>
    <recommendedName>
        <fullName evidence="3">Phage tail protein</fullName>
    </recommendedName>
</protein>
<organism evidence="1 2">
    <name type="scientific">Ideonella paludis</name>
    <dbReference type="NCBI Taxonomy" id="1233411"/>
    <lineage>
        <taxon>Bacteria</taxon>
        <taxon>Pseudomonadati</taxon>
        <taxon>Pseudomonadota</taxon>
        <taxon>Betaproteobacteria</taxon>
        <taxon>Burkholderiales</taxon>
        <taxon>Sphaerotilaceae</taxon>
        <taxon>Ideonella</taxon>
    </lineage>
</organism>
<evidence type="ECO:0000313" key="1">
    <source>
        <dbReference type="EMBL" id="MBQ0936703.1"/>
    </source>
</evidence>
<dbReference type="Proteomes" id="UP000672097">
    <property type="component" value="Unassembled WGS sequence"/>
</dbReference>
<dbReference type="EMBL" id="JAGQDG010000006">
    <property type="protein sequence ID" value="MBQ0936703.1"/>
    <property type="molecule type" value="Genomic_DNA"/>
</dbReference>
<accession>A0ABS5DZZ0</accession>
<dbReference type="RefSeq" id="WP_210810088.1">
    <property type="nucleotide sequence ID" value="NZ_JAGQDG010000006.1"/>
</dbReference>
<evidence type="ECO:0008006" key="3">
    <source>
        <dbReference type="Google" id="ProtNLM"/>
    </source>
</evidence>
<gene>
    <name evidence="1" type="ORF">KAK11_15325</name>
</gene>